<dbReference type="InterPro" id="IPR025246">
    <property type="entry name" value="IS30-like_HTH"/>
</dbReference>
<comment type="caution">
    <text evidence="3">The sequence shown here is derived from an EMBL/GenBank/DDBJ whole genome shotgun (WGS) entry which is preliminary data.</text>
</comment>
<dbReference type="GO" id="GO:0006310">
    <property type="term" value="P:DNA recombination"/>
    <property type="evidence" value="ECO:0007669"/>
    <property type="project" value="UniProtKB-KW"/>
</dbReference>
<dbReference type="RefSeq" id="WP_161156983.1">
    <property type="nucleotide sequence ID" value="NZ_WWSY01000032.1"/>
</dbReference>
<dbReference type="GO" id="GO:0004803">
    <property type="term" value="F:transposase activity"/>
    <property type="evidence" value="ECO:0007669"/>
    <property type="project" value="TreeGrafter"/>
</dbReference>
<evidence type="ECO:0000313" key="4">
    <source>
        <dbReference type="Proteomes" id="UP000481598"/>
    </source>
</evidence>
<dbReference type="Pfam" id="PF13936">
    <property type="entry name" value="HTH_38"/>
    <property type="match status" value="1"/>
</dbReference>
<gene>
    <name evidence="3" type="ORF">GT635_08295</name>
</gene>
<dbReference type="GO" id="GO:0005829">
    <property type="term" value="C:cytosol"/>
    <property type="evidence" value="ECO:0007669"/>
    <property type="project" value="TreeGrafter"/>
</dbReference>
<keyword evidence="1" id="KW-0233">DNA recombination</keyword>
<dbReference type="GO" id="GO:0015074">
    <property type="term" value="P:DNA integration"/>
    <property type="evidence" value="ECO:0007669"/>
    <property type="project" value="InterPro"/>
</dbReference>
<evidence type="ECO:0000256" key="1">
    <source>
        <dbReference type="ARBA" id="ARBA00023172"/>
    </source>
</evidence>
<sequence length="420" mass="44974">MSRPKPSGRSYGRLTRHERNTVERMLDLNRSAREIAAELGRSPSTVTREVAAHRYVTAPRSRYGEPAPADLSGACPRLSAWPRCCNGCSHRRGYGCSRRPRVFYSARRAQEAADAELSGSRSGIDETEEGAAAKLAAIRDGLARGLSPQQIAAATPGLSASTVYRWVDAGYDGMTNMELRRKVGYRPRSRRAPGRATSHSARRSHASFLALGEDACAAAWEMDTVEGARGDSARLLTLLHRPSRFQLALPLPDGTCASVLAALSSLRGVLGEDGARRAFGAVLTDNGSEFADEGAIAALLGERDGETRLFYCDPRQSQQKGACEKNHVEIRKLLPKGAGVRFDRLTAADCALLMSQVNSEPRGALGFLTPARVLRMALGEDASALMDAFGIEELAPGGLDLTPGCIDRARAARGEGPLAG</sequence>
<dbReference type="GO" id="GO:0032196">
    <property type="term" value="P:transposition"/>
    <property type="evidence" value="ECO:0007669"/>
    <property type="project" value="TreeGrafter"/>
</dbReference>
<evidence type="ECO:0000259" key="2">
    <source>
        <dbReference type="PROSITE" id="PS50994"/>
    </source>
</evidence>
<dbReference type="NCBIfam" id="NF033563">
    <property type="entry name" value="transpos_IS30"/>
    <property type="match status" value="1"/>
</dbReference>
<evidence type="ECO:0000313" key="3">
    <source>
        <dbReference type="EMBL" id="MZJ86442.1"/>
    </source>
</evidence>
<protein>
    <submittedName>
        <fullName evidence="3">IS30 family transposase</fullName>
    </submittedName>
</protein>
<organism evidence="3 4">
    <name type="scientific">Collinsella aerofaciens</name>
    <dbReference type="NCBI Taxonomy" id="74426"/>
    <lineage>
        <taxon>Bacteria</taxon>
        <taxon>Bacillati</taxon>
        <taxon>Actinomycetota</taxon>
        <taxon>Coriobacteriia</taxon>
        <taxon>Coriobacteriales</taxon>
        <taxon>Coriobacteriaceae</taxon>
        <taxon>Collinsella</taxon>
    </lineage>
</organism>
<dbReference type="PROSITE" id="PS50994">
    <property type="entry name" value="INTEGRASE"/>
    <property type="match status" value="1"/>
</dbReference>
<dbReference type="Proteomes" id="UP000481598">
    <property type="component" value="Unassembled WGS sequence"/>
</dbReference>
<dbReference type="SUPFAM" id="SSF53098">
    <property type="entry name" value="Ribonuclease H-like"/>
    <property type="match status" value="1"/>
</dbReference>
<feature type="domain" description="Integrase catalytic" evidence="2">
    <location>
        <begin position="211"/>
        <end position="378"/>
    </location>
</feature>
<dbReference type="Gene3D" id="1.10.10.60">
    <property type="entry name" value="Homeodomain-like"/>
    <property type="match status" value="1"/>
</dbReference>
<dbReference type="InterPro" id="IPR051917">
    <property type="entry name" value="Transposase-Integrase"/>
</dbReference>
<dbReference type="PANTHER" id="PTHR10948:SF23">
    <property type="entry name" value="TRANSPOSASE INSI FOR INSERTION SEQUENCE ELEMENT IS30A-RELATED"/>
    <property type="match status" value="1"/>
</dbReference>
<dbReference type="InterPro" id="IPR012337">
    <property type="entry name" value="RNaseH-like_sf"/>
</dbReference>
<proteinExistence type="predicted"/>
<dbReference type="Gene3D" id="3.30.420.10">
    <property type="entry name" value="Ribonuclease H-like superfamily/Ribonuclease H"/>
    <property type="match status" value="1"/>
</dbReference>
<dbReference type="GO" id="GO:0003676">
    <property type="term" value="F:nucleic acid binding"/>
    <property type="evidence" value="ECO:0007669"/>
    <property type="project" value="InterPro"/>
</dbReference>
<accession>A0A6L8RN02</accession>
<dbReference type="PANTHER" id="PTHR10948">
    <property type="entry name" value="TRANSPOSASE"/>
    <property type="match status" value="1"/>
</dbReference>
<dbReference type="AlphaFoldDB" id="A0A6L8RN02"/>
<dbReference type="InterPro" id="IPR036397">
    <property type="entry name" value="RNaseH_sf"/>
</dbReference>
<dbReference type="InterPro" id="IPR053392">
    <property type="entry name" value="Transposase_IS30-like"/>
</dbReference>
<reference evidence="3 4" key="1">
    <citation type="journal article" date="2019" name="Nat. Med.">
        <title>A library of human gut bacterial isolates paired with longitudinal multiomics data enables mechanistic microbiome research.</title>
        <authorList>
            <person name="Poyet M."/>
            <person name="Groussin M."/>
            <person name="Gibbons S.M."/>
            <person name="Avila-Pacheco J."/>
            <person name="Jiang X."/>
            <person name="Kearney S.M."/>
            <person name="Perrotta A.R."/>
            <person name="Berdy B."/>
            <person name="Zhao S."/>
            <person name="Lieberman T.D."/>
            <person name="Swanson P.K."/>
            <person name="Smith M."/>
            <person name="Roesemann S."/>
            <person name="Alexander J.E."/>
            <person name="Rich S.A."/>
            <person name="Livny J."/>
            <person name="Vlamakis H."/>
            <person name="Clish C."/>
            <person name="Bullock K."/>
            <person name="Deik A."/>
            <person name="Scott J."/>
            <person name="Pierce K.A."/>
            <person name="Xavier R.J."/>
            <person name="Alm E.J."/>
        </authorList>
    </citation>
    <scope>NUCLEOTIDE SEQUENCE [LARGE SCALE GENOMIC DNA]</scope>
    <source>
        <strain evidence="3 4">BIOML-A10</strain>
    </source>
</reference>
<dbReference type="InterPro" id="IPR001584">
    <property type="entry name" value="Integrase_cat-core"/>
</dbReference>
<name>A0A6L8RN02_9ACTN</name>
<dbReference type="EMBL" id="WWTB01000019">
    <property type="protein sequence ID" value="MZJ86442.1"/>
    <property type="molecule type" value="Genomic_DNA"/>
</dbReference>